<dbReference type="PROSITE" id="PS51755">
    <property type="entry name" value="OMPR_PHOB"/>
    <property type="match status" value="1"/>
</dbReference>
<proteinExistence type="inferred from homology"/>
<dbReference type="PANTHER" id="PTHR35807:SF1">
    <property type="entry name" value="TRANSCRIPTIONAL REGULATOR REDD"/>
    <property type="match status" value="1"/>
</dbReference>
<feature type="compositionally biased region" description="Basic and acidic residues" evidence="6">
    <location>
        <begin position="309"/>
        <end position="322"/>
    </location>
</feature>
<dbReference type="PANTHER" id="PTHR35807">
    <property type="entry name" value="TRANSCRIPTIONAL REGULATOR REDD-RELATED"/>
    <property type="match status" value="1"/>
</dbReference>
<keyword evidence="4" id="KW-0804">Transcription</keyword>
<evidence type="ECO:0000313" key="9">
    <source>
        <dbReference type="Proteomes" id="UP000565579"/>
    </source>
</evidence>
<dbReference type="Proteomes" id="UP000565579">
    <property type="component" value="Unassembled WGS sequence"/>
</dbReference>
<feature type="compositionally biased region" description="Low complexity" evidence="6">
    <location>
        <begin position="335"/>
        <end position="355"/>
    </location>
</feature>
<sequence length="855" mass="91704">MSEGHGEDVRFEVLGPLRAWRARTGLALGSGRRRTLLAVLLLHANRPVSRDRLIDELWGGNVPAYAVNLLQKHMSSLRAGLEPGRRGRGPSGALAWTEAGYVLRVPPGGLDLEVFEQEVRRAREAHAAGDLTGASGAYHAALRLWRGPVCDGLCSPFLDMMRDQVAERRIGAIEECMEVDLALGGQADLVAELRWLVAHHPLRERLHGLLMLALYRSGRQAEALAAFRDARRRLREELGVEPTALLQTLHQRILAADPDLIPLPSHRPPPASLPTVPPPAPNATPPHDPPPHPAPQNAAPPHGSPPHDSPPHDSPPHDKAPHDMTPSRASTRGSTTDGSARGRTAGTGTAASHGSGTRGRAGGPASSGQGRRAAARTPRHWPTPAQLPHGVPQFVGRKAELERLDALLTGDPGRSRAVVLTGMAGVGKTALAIHWAHRIRHRFPDGQLYVNLRGFDPTGTPMEPTEAIQGFLDTFAIKPDQLPSGLHARAALFRSLLAGRRMLIVLDNARDAEQVRPLLPGAPGCLVVVTSRDQLTGLVAAEGAHAFVVDLLPKEEARLLLTRRSGSRLPGTFQSGLLQPAARCPAATLDDPANGDEHRLAGEAAAVDEIVAYCGRLPLALSITIARAVTNPSLPFAALAAELRGARARLDPFDGGEQATNVRAAFSWSYGRLTPPAARLFRLLGLHPGPDFSPAAAASLAGLPLQDVRPLVAELARTNMLSERVPGRFAFHGLLRAYACELSDTQDTRDERRTTLHRLLDHYLHSAHQAGRVLRPGQSPDAGLAPALPLVTPEAPAGRSEARTWFTAEHLVLLAAARRAAEAGFPAHARHLSWSLASFLGHRGTWRVKVAPTSR</sequence>
<dbReference type="SMART" id="SM01043">
    <property type="entry name" value="BTAD"/>
    <property type="match status" value="1"/>
</dbReference>
<feature type="domain" description="OmpR/PhoB-type" evidence="7">
    <location>
        <begin position="1"/>
        <end position="114"/>
    </location>
</feature>
<name>A0A7X0U192_9ACTN</name>
<dbReference type="SUPFAM" id="SSF52540">
    <property type="entry name" value="P-loop containing nucleoside triphosphate hydrolases"/>
    <property type="match status" value="1"/>
</dbReference>
<dbReference type="InterPro" id="IPR051677">
    <property type="entry name" value="AfsR-DnrI-RedD_regulator"/>
</dbReference>
<dbReference type="InterPro" id="IPR016032">
    <property type="entry name" value="Sig_transdc_resp-reg_C-effctor"/>
</dbReference>
<dbReference type="PRINTS" id="PR00364">
    <property type="entry name" value="DISEASERSIST"/>
</dbReference>
<keyword evidence="2" id="KW-0805">Transcription regulation</keyword>
<evidence type="ECO:0000256" key="6">
    <source>
        <dbReference type="SAM" id="MobiDB-lite"/>
    </source>
</evidence>
<dbReference type="Pfam" id="PF00486">
    <property type="entry name" value="Trans_reg_C"/>
    <property type="match status" value="1"/>
</dbReference>
<organism evidence="8 9">
    <name type="scientific">Nonomuraea rubra</name>
    <dbReference type="NCBI Taxonomy" id="46180"/>
    <lineage>
        <taxon>Bacteria</taxon>
        <taxon>Bacillati</taxon>
        <taxon>Actinomycetota</taxon>
        <taxon>Actinomycetes</taxon>
        <taxon>Streptosporangiales</taxon>
        <taxon>Streptosporangiaceae</taxon>
        <taxon>Nonomuraea</taxon>
    </lineage>
</organism>
<keyword evidence="3 5" id="KW-0238">DNA-binding</keyword>
<comment type="caution">
    <text evidence="8">The sequence shown here is derived from an EMBL/GenBank/DDBJ whole genome shotgun (WGS) entry which is preliminary data.</text>
</comment>
<dbReference type="SMART" id="SM00862">
    <property type="entry name" value="Trans_reg_C"/>
    <property type="match status" value="1"/>
</dbReference>
<evidence type="ECO:0000256" key="2">
    <source>
        <dbReference type="ARBA" id="ARBA00023015"/>
    </source>
</evidence>
<dbReference type="Gene3D" id="1.10.10.10">
    <property type="entry name" value="Winged helix-like DNA-binding domain superfamily/Winged helix DNA-binding domain"/>
    <property type="match status" value="1"/>
</dbReference>
<dbReference type="GO" id="GO:0000160">
    <property type="term" value="P:phosphorelay signal transduction system"/>
    <property type="evidence" value="ECO:0007669"/>
    <property type="project" value="InterPro"/>
</dbReference>
<dbReference type="SUPFAM" id="SSF48452">
    <property type="entry name" value="TPR-like"/>
    <property type="match status" value="1"/>
</dbReference>
<evidence type="ECO:0000259" key="7">
    <source>
        <dbReference type="PROSITE" id="PS51755"/>
    </source>
</evidence>
<dbReference type="InterPro" id="IPR005158">
    <property type="entry name" value="BTAD"/>
</dbReference>
<protein>
    <submittedName>
        <fullName evidence="8">DNA-binding SARP family transcriptional activator</fullName>
    </submittedName>
</protein>
<dbReference type="InterPro" id="IPR036388">
    <property type="entry name" value="WH-like_DNA-bd_sf"/>
</dbReference>
<dbReference type="GO" id="GO:0003677">
    <property type="term" value="F:DNA binding"/>
    <property type="evidence" value="ECO:0007669"/>
    <property type="project" value="UniProtKB-UniRule"/>
</dbReference>
<dbReference type="Pfam" id="PF13191">
    <property type="entry name" value="AAA_16"/>
    <property type="match status" value="1"/>
</dbReference>
<evidence type="ECO:0000256" key="3">
    <source>
        <dbReference type="ARBA" id="ARBA00023125"/>
    </source>
</evidence>
<evidence type="ECO:0000256" key="5">
    <source>
        <dbReference type="PROSITE-ProRule" id="PRU01091"/>
    </source>
</evidence>
<dbReference type="GO" id="GO:0006355">
    <property type="term" value="P:regulation of DNA-templated transcription"/>
    <property type="evidence" value="ECO:0007669"/>
    <property type="project" value="InterPro"/>
</dbReference>
<dbReference type="Gene3D" id="1.25.40.10">
    <property type="entry name" value="Tetratricopeptide repeat domain"/>
    <property type="match status" value="1"/>
</dbReference>
<dbReference type="CDD" id="cd15831">
    <property type="entry name" value="BTAD"/>
    <property type="match status" value="1"/>
</dbReference>
<dbReference type="SUPFAM" id="SSF46894">
    <property type="entry name" value="C-terminal effector domain of the bipartite response regulators"/>
    <property type="match status" value="1"/>
</dbReference>
<dbReference type="Pfam" id="PF03704">
    <property type="entry name" value="BTAD"/>
    <property type="match status" value="1"/>
</dbReference>
<feature type="compositionally biased region" description="Pro residues" evidence="6">
    <location>
        <begin position="265"/>
        <end position="294"/>
    </location>
</feature>
<dbReference type="Gene3D" id="3.40.50.300">
    <property type="entry name" value="P-loop containing nucleotide triphosphate hydrolases"/>
    <property type="match status" value="1"/>
</dbReference>
<gene>
    <name evidence="8" type="ORF">HD593_005984</name>
</gene>
<dbReference type="InterPro" id="IPR027417">
    <property type="entry name" value="P-loop_NTPase"/>
</dbReference>
<comment type="similarity">
    <text evidence="1">Belongs to the AfsR/DnrI/RedD regulatory family.</text>
</comment>
<evidence type="ECO:0000256" key="4">
    <source>
        <dbReference type="ARBA" id="ARBA00023163"/>
    </source>
</evidence>
<dbReference type="InterPro" id="IPR041664">
    <property type="entry name" value="AAA_16"/>
</dbReference>
<feature type="DNA-binding region" description="OmpR/PhoB-type" evidence="5">
    <location>
        <begin position="1"/>
        <end position="114"/>
    </location>
</feature>
<dbReference type="RefSeq" id="WP_185105327.1">
    <property type="nucleotide sequence ID" value="NZ_BAAAXY010000010.1"/>
</dbReference>
<feature type="compositionally biased region" description="Low complexity" evidence="6">
    <location>
        <begin position="363"/>
        <end position="372"/>
    </location>
</feature>
<dbReference type="InterPro" id="IPR001867">
    <property type="entry name" value="OmpR/PhoB-type_DNA-bd"/>
</dbReference>
<dbReference type="AlphaFoldDB" id="A0A7X0U192"/>
<dbReference type="EMBL" id="JACHMI010000001">
    <property type="protein sequence ID" value="MBB6551189.1"/>
    <property type="molecule type" value="Genomic_DNA"/>
</dbReference>
<evidence type="ECO:0000256" key="1">
    <source>
        <dbReference type="ARBA" id="ARBA00005820"/>
    </source>
</evidence>
<accession>A0A7X0U192</accession>
<feature type="region of interest" description="Disordered" evidence="6">
    <location>
        <begin position="260"/>
        <end position="391"/>
    </location>
</feature>
<dbReference type="InterPro" id="IPR011990">
    <property type="entry name" value="TPR-like_helical_dom_sf"/>
</dbReference>
<reference evidence="8 9" key="1">
    <citation type="submission" date="2020-08" db="EMBL/GenBank/DDBJ databases">
        <title>Sequencing the genomes of 1000 actinobacteria strains.</title>
        <authorList>
            <person name="Klenk H.-P."/>
        </authorList>
    </citation>
    <scope>NUCLEOTIDE SEQUENCE [LARGE SCALE GENOMIC DNA]</scope>
    <source>
        <strain evidence="8 9">DSM 43768</strain>
    </source>
</reference>
<keyword evidence="9" id="KW-1185">Reference proteome</keyword>
<evidence type="ECO:0000313" key="8">
    <source>
        <dbReference type="EMBL" id="MBB6551189.1"/>
    </source>
</evidence>